<gene>
    <name evidence="8" type="ORF">BGZ97_000684</name>
</gene>
<name>A0A9P6QXT3_9FUNG</name>
<dbReference type="PANTHER" id="PTHR43004">
    <property type="entry name" value="TRK SYSTEM POTASSIUM UPTAKE PROTEIN"/>
    <property type="match status" value="1"/>
</dbReference>
<comment type="caution">
    <text evidence="8">The sequence shown here is derived from an EMBL/GenBank/DDBJ whole genome shotgun (WGS) entry which is preliminary data.</text>
</comment>
<keyword evidence="9" id="KW-1185">Reference proteome</keyword>
<evidence type="ECO:0000256" key="1">
    <source>
        <dbReference type="ARBA" id="ARBA00001974"/>
    </source>
</evidence>
<evidence type="ECO:0000313" key="9">
    <source>
        <dbReference type="Proteomes" id="UP000823405"/>
    </source>
</evidence>
<dbReference type="InterPro" id="IPR036188">
    <property type="entry name" value="FAD/NAD-bd_sf"/>
</dbReference>
<sequence>MGSIARGWELVDTKVVEQTDGGNGTKTTSWVETTIRRAVEGTNARKGESAVLGTVDQAEEDEGKQSINGSNLHAVGMFPLYGNRVRFLLSDGTLAEEEFAARKVKTPTKEYFEKLLDETVTPHKVKILSYNWLTYYRANERRAAEFVHKQRIFLAGDAAHCHSPMGGQGLNTGLQDSYNLAWKIAMVLKGIAPLSIVDSYSAERIPIADEIIHLSAKNLVLFVSENYFFYQVRKYGLTLLSYILPYLPTGVGGPTFAMLGLRYYENSVNKEHISQRYASTSPASIGSRAPDDFVYPLTTDSTPVRLYNLMDTLCAFHILVFAADHLVQDKSLKNTLFANVEHYQGSWLTRWPGTRASTANGVKEMKATSQFMVHVISHHGLDATTVGDNYLRKESGYGRMYLDSEGGDLHKRYGITAKGGIVVVRPDTHISYRVETFGKAAWEDVDGYFRSTLFIS</sequence>
<dbReference type="Gene3D" id="3.50.50.60">
    <property type="entry name" value="FAD/NAD(P)-binding domain"/>
    <property type="match status" value="1"/>
</dbReference>
<dbReference type="Pfam" id="PF07976">
    <property type="entry name" value="Phe_hydrox_dim"/>
    <property type="match status" value="1"/>
</dbReference>
<dbReference type="InterPro" id="IPR002938">
    <property type="entry name" value="FAD-bd"/>
</dbReference>
<evidence type="ECO:0008006" key="10">
    <source>
        <dbReference type="Google" id="ProtNLM"/>
    </source>
</evidence>
<feature type="domain" description="Phenol hydroxylase-like C-terminal dimerisation" evidence="7">
    <location>
        <begin position="262"/>
        <end position="453"/>
    </location>
</feature>
<evidence type="ECO:0000259" key="6">
    <source>
        <dbReference type="Pfam" id="PF01494"/>
    </source>
</evidence>
<comment type="similarity">
    <text evidence="2">Belongs to the PheA/TfdB FAD monooxygenase family.</text>
</comment>
<evidence type="ECO:0000256" key="4">
    <source>
        <dbReference type="ARBA" id="ARBA00022827"/>
    </source>
</evidence>
<dbReference type="AlphaFoldDB" id="A0A9P6QXT3"/>
<keyword evidence="3" id="KW-0285">Flavoprotein</keyword>
<keyword evidence="4" id="KW-0274">FAD</keyword>
<dbReference type="InterPro" id="IPR036249">
    <property type="entry name" value="Thioredoxin-like_sf"/>
</dbReference>
<accession>A0A9P6QXT3</accession>
<dbReference type="GO" id="GO:0071949">
    <property type="term" value="F:FAD binding"/>
    <property type="evidence" value="ECO:0007669"/>
    <property type="project" value="InterPro"/>
</dbReference>
<dbReference type="InterPro" id="IPR038220">
    <property type="entry name" value="PHOX_C_sf"/>
</dbReference>
<dbReference type="Pfam" id="PF01494">
    <property type="entry name" value="FAD_binding_3"/>
    <property type="match status" value="1"/>
</dbReference>
<dbReference type="OrthoDB" id="2690153at2759"/>
<evidence type="ECO:0000256" key="5">
    <source>
        <dbReference type="ARBA" id="ARBA00023002"/>
    </source>
</evidence>
<evidence type="ECO:0000259" key="7">
    <source>
        <dbReference type="Pfam" id="PF07976"/>
    </source>
</evidence>
<dbReference type="SUPFAM" id="SSF52833">
    <property type="entry name" value="Thioredoxin-like"/>
    <property type="match status" value="1"/>
</dbReference>
<protein>
    <recommendedName>
        <fullName evidence="10">FAD-binding domain-containing protein</fullName>
    </recommendedName>
</protein>
<dbReference type="GO" id="GO:0016709">
    <property type="term" value="F:oxidoreductase activity, acting on paired donors, with incorporation or reduction of molecular oxygen, NAD(P)H as one donor, and incorporation of one atom of oxygen"/>
    <property type="evidence" value="ECO:0007669"/>
    <property type="project" value="UniProtKB-ARBA"/>
</dbReference>
<dbReference type="Gene3D" id="3.40.30.20">
    <property type="match status" value="1"/>
</dbReference>
<dbReference type="PANTHER" id="PTHR43004:SF19">
    <property type="entry name" value="BINDING MONOOXYGENASE, PUTATIVE (JCVI)-RELATED"/>
    <property type="match status" value="1"/>
</dbReference>
<dbReference type="PRINTS" id="PR00420">
    <property type="entry name" value="RNGMNOXGNASE"/>
</dbReference>
<proteinExistence type="inferred from homology"/>
<evidence type="ECO:0000256" key="3">
    <source>
        <dbReference type="ARBA" id="ARBA00022630"/>
    </source>
</evidence>
<feature type="domain" description="FAD-binding" evidence="6">
    <location>
        <begin position="102"/>
        <end position="213"/>
    </location>
</feature>
<dbReference type="SUPFAM" id="SSF51905">
    <property type="entry name" value="FAD/NAD(P)-binding domain"/>
    <property type="match status" value="1"/>
</dbReference>
<keyword evidence="5" id="KW-0560">Oxidoreductase</keyword>
<dbReference type="Proteomes" id="UP000823405">
    <property type="component" value="Unassembled WGS sequence"/>
</dbReference>
<dbReference type="InterPro" id="IPR012941">
    <property type="entry name" value="Phe_hydrox_C_dim_dom"/>
</dbReference>
<dbReference type="InterPro" id="IPR050641">
    <property type="entry name" value="RIFMO-like"/>
</dbReference>
<evidence type="ECO:0000313" key="8">
    <source>
        <dbReference type="EMBL" id="KAG0306592.1"/>
    </source>
</evidence>
<dbReference type="EMBL" id="JAAAIN010001129">
    <property type="protein sequence ID" value="KAG0306592.1"/>
    <property type="molecule type" value="Genomic_DNA"/>
</dbReference>
<organism evidence="8 9">
    <name type="scientific">Linnemannia gamsii</name>
    <dbReference type="NCBI Taxonomy" id="64522"/>
    <lineage>
        <taxon>Eukaryota</taxon>
        <taxon>Fungi</taxon>
        <taxon>Fungi incertae sedis</taxon>
        <taxon>Mucoromycota</taxon>
        <taxon>Mortierellomycotina</taxon>
        <taxon>Mortierellomycetes</taxon>
        <taxon>Mortierellales</taxon>
        <taxon>Mortierellaceae</taxon>
        <taxon>Linnemannia</taxon>
    </lineage>
</organism>
<comment type="cofactor">
    <cofactor evidence="1">
        <name>FAD</name>
        <dbReference type="ChEBI" id="CHEBI:57692"/>
    </cofactor>
</comment>
<reference evidence="8" key="1">
    <citation type="journal article" date="2020" name="Fungal Divers.">
        <title>Resolving the Mortierellaceae phylogeny through synthesis of multi-gene phylogenetics and phylogenomics.</title>
        <authorList>
            <person name="Vandepol N."/>
            <person name="Liber J."/>
            <person name="Desiro A."/>
            <person name="Na H."/>
            <person name="Kennedy M."/>
            <person name="Barry K."/>
            <person name="Grigoriev I.V."/>
            <person name="Miller A.N."/>
            <person name="O'Donnell K."/>
            <person name="Stajich J.E."/>
            <person name="Bonito G."/>
        </authorList>
    </citation>
    <scope>NUCLEOTIDE SEQUENCE</scope>
    <source>
        <strain evidence="8">NVP60</strain>
    </source>
</reference>
<evidence type="ECO:0000256" key="2">
    <source>
        <dbReference type="ARBA" id="ARBA00007801"/>
    </source>
</evidence>